<keyword evidence="2" id="KW-0808">Transferase</keyword>
<sequence>MTRYQKTLKEYLHVRHKISSHQKYKLMRDMIAAVKILHEHGISHRDLSEVNVMVNEVDGVYLKDGTLRPKVILIDYGKARLTQKEEIQKWYLRALPPDEEELLPRIRTVPDHGYKRYRSINTLPRSKKDWDILPHSINPFAEDIYSLGILLWRTFTQQNPWAGVFDDDIKGLRHIVGDTVRLRAEICKAIPGQKCRELLFGCLTVDDADRWDINQLSEWIWNKENRMQLISEFDQDFSGRHSIRRSMARV</sequence>
<gene>
    <name evidence="2" type="ORF">K493DRAFT_228760</name>
</gene>
<dbReference type="GO" id="GO:0005524">
    <property type="term" value="F:ATP binding"/>
    <property type="evidence" value="ECO:0007669"/>
    <property type="project" value="InterPro"/>
</dbReference>
<keyword evidence="3" id="KW-1185">Reference proteome</keyword>
<evidence type="ECO:0000313" key="3">
    <source>
        <dbReference type="Proteomes" id="UP000193498"/>
    </source>
</evidence>
<evidence type="ECO:0000259" key="1">
    <source>
        <dbReference type="PROSITE" id="PS50011"/>
    </source>
</evidence>
<dbReference type="InParanoid" id="A0A1Y1Y087"/>
<dbReference type="InterPro" id="IPR000719">
    <property type="entry name" value="Prot_kinase_dom"/>
</dbReference>
<dbReference type="SMART" id="SM00220">
    <property type="entry name" value="S_TKc"/>
    <property type="match status" value="1"/>
</dbReference>
<dbReference type="GO" id="GO:0004672">
    <property type="term" value="F:protein kinase activity"/>
    <property type="evidence" value="ECO:0007669"/>
    <property type="project" value="InterPro"/>
</dbReference>
<name>A0A1Y1Y087_9FUNG</name>
<dbReference type="InterPro" id="IPR008266">
    <property type="entry name" value="Tyr_kinase_AS"/>
</dbReference>
<feature type="domain" description="Protein kinase" evidence="1">
    <location>
        <begin position="1"/>
        <end position="220"/>
    </location>
</feature>
<reference evidence="2 3" key="1">
    <citation type="submission" date="2016-07" db="EMBL/GenBank/DDBJ databases">
        <title>Pervasive Adenine N6-methylation of Active Genes in Fungi.</title>
        <authorList>
            <consortium name="DOE Joint Genome Institute"/>
            <person name="Mondo S.J."/>
            <person name="Dannebaum R.O."/>
            <person name="Kuo R.C."/>
            <person name="Labutti K."/>
            <person name="Haridas S."/>
            <person name="Kuo A."/>
            <person name="Salamov A."/>
            <person name="Ahrendt S.R."/>
            <person name="Lipzen A."/>
            <person name="Sullivan W."/>
            <person name="Andreopoulos W.B."/>
            <person name="Clum A."/>
            <person name="Lindquist E."/>
            <person name="Daum C."/>
            <person name="Ramamoorthy G.K."/>
            <person name="Gryganskyi A."/>
            <person name="Culley D."/>
            <person name="Magnuson J.K."/>
            <person name="James T.Y."/>
            <person name="O'Malley M.A."/>
            <person name="Stajich J.E."/>
            <person name="Spatafora J.W."/>
            <person name="Visel A."/>
            <person name="Grigoriev I.V."/>
        </authorList>
    </citation>
    <scope>NUCLEOTIDE SEQUENCE [LARGE SCALE GENOMIC DNA]</scope>
    <source>
        <strain evidence="2 3">CBS 931.73</strain>
    </source>
</reference>
<dbReference type="PANTHER" id="PTHR44167">
    <property type="entry name" value="OVARIAN-SPECIFIC SERINE/THREONINE-PROTEIN KINASE LOK-RELATED"/>
    <property type="match status" value="1"/>
</dbReference>
<protein>
    <submittedName>
        <fullName evidence="2">Kinase-like protein</fullName>
    </submittedName>
</protein>
<proteinExistence type="predicted"/>
<keyword evidence="2" id="KW-0418">Kinase</keyword>
<dbReference type="Gene3D" id="1.10.510.10">
    <property type="entry name" value="Transferase(Phosphotransferase) domain 1"/>
    <property type="match status" value="1"/>
</dbReference>
<dbReference type="Proteomes" id="UP000193498">
    <property type="component" value="Unassembled WGS sequence"/>
</dbReference>
<dbReference type="InterPro" id="IPR011009">
    <property type="entry name" value="Kinase-like_dom_sf"/>
</dbReference>
<evidence type="ECO:0000313" key="2">
    <source>
        <dbReference type="EMBL" id="ORX91126.1"/>
    </source>
</evidence>
<dbReference type="STRING" id="1314790.A0A1Y1Y087"/>
<dbReference type="AlphaFoldDB" id="A0A1Y1Y087"/>
<dbReference type="OrthoDB" id="4062651at2759"/>
<dbReference type="Pfam" id="PF00069">
    <property type="entry name" value="Pkinase"/>
    <property type="match status" value="1"/>
</dbReference>
<dbReference type="EMBL" id="MCFE01000340">
    <property type="protein sequence ID" value="ORX91126.1"/>
    <property type="molecule type" value="Genomic_DNA"/>
</dbReference>
<organism evidence="2 3">
    <name type="scientific">Basidiobolus meristosporus CBS 931.73</name>
    <dbReference type="NCBI Taxonomy" id="1314790"/>
    <lineage>
        <taxon>Eukaryota</taxon>
        <taxon>Fungi</taxon>
        <taxon>Fungi incertae sedis</taxon>
        <taxon>Zoopagomycota</taxon>
        <taxon>Entomophthoromycotina</taxon>
        <taxon>Basidiobolomycetes</taxon>
        <taxon>Basidiobolales</taxon>
        <taxon>Basidiobolaceae</taxon>
        <taxon>Basidiobolus</taxon>
    </lineage>
</organism>
<dbReference type="PROSITE" id="PS00109">
    <property type="entry name" value="PROTEIN_KINASE_TYR"/>
    <property type="match status" value="1"/>
</dbReference>
<accession>A0A1Y1Y087</accession>
<comment type="caution">
    <text evidence="2">The sequence shown here is derived from an EMBL/GenBank/DDBJ whole genome shotgun (WGS) entry which is preliminary data.</text>
</comment>
<dbReference type="PANTHER" id="PTHR44167:SF24">
    <property type="entry name" value="SERINE_THREONINE-PROTEIN KINASE CHK2"/>
    <property type="match status" value="1"/>
</dbReference>
<dbReference type="PROSITE" id="PS50011">
    <property type="entry name" value="PROTEIN_KINASE_DOM"/>
    <property type="match status" value="1"/>
</dbReference>
<dbReference type="SUPFAM" id="SSF56112">
    <property type="entry name" value="Protein kinase-like (PK-like)"/>
    <property type="match status" value="1"/>
</dbReference>